<organism evidence="8 9">
    <name type="scientific">Kipferlia bialata</name>
    <dbReference type="NCBI Taxonomy" id="797122"/>
    <lineage>
        <taxon>Eukaryota</taxon>
        <taxon>Metamonada</taxon>
        <taxon>Carpediemonas-like organisms</taxon>
        <taxon>Kipferlia</taxon>
    </lineage>
</organism>
<dbReference type="PANTHER" id="PTHR21433">
    <property type="entry name" value="TRANSMEMBRANE PROTEIN INDUCED BY TUMOR NECROSIS FACTOR ALPHA"/>
    <property type="match status" value="1"/>
</dbReference>
<dbReference type="GO" id="GO:0016020">
    <property type="term" value="C:membrane"/>
    <property type="evidence" value="ECO:0007669"/>
    <property type="project" value="UniProtKB-SubCell"/>
</dbReference>
<comment type="similarity">
    <text evidence="2">Belongs to the TMEM120 family.</text>
</comment>
<dbReference type="EMBL" id="BDIP01001106">
    <property type="protein sequence ID" value="GIQ83593.1"/>
    <property type="molecule type" value="Genomic_DNA"/>
</dbReference>
<dbReference type="OrthoDB" id="2015098at2759"/>
<dbReference type="Proteomes" id="UP000265618">
    <property type="component" value="Unassembled WGS sequence"/>
</dbReference>
<evidence type="ECO:0000256" key="1">
    <source>
        <dbReference type="ARBA" id="ARBA00004141"/>
    </source>
</evidence>
<comment type="caution">
    <text evidence="8">The sequence shown here is derived from an EMBL/GenBank/DDBJ whole genome shotgun (WGS) entry which is preliminary data.</text>
</comment>
<dbReference type="InterPro" id="IPR012926">
    <property type="entry name" value="TMEM120A/B"/>
</dbReference>
<accession>A0A9K3GHT1</accession>
<feature type="coiled-coil region" evidence="6">
    <location>
        <begin position="36"/>
        <end position="63"/>
    </location>
</feature>
<dbReference type="Pfam" id="PF07851">
    <property type="entry name" value="TMEM120A-B"/>
    <property type="match status" value="1"/>
</dbReference>
<feature type="transmembrane region" description="Helical" evidence="7">
    <location>
        <begin position="133"/>
        <end position="152"/>
    </location>
</feature>
<evidence type="ECO:0000313" key="8">
    <source>
        <dbReference type="EMBL" id="GIQ83593.1"/>
    </source>
</evidence>
<keyword evidence="6" id="KW-0175">Coiled coil</keyword>
<keyword evidence="9" id="KW-1185">Reference proteome</keyword>
<feature type="transmembrane region" description="Helical" evidence="7">
    <location>
        <begin position="158"/>
        <end position="173"/>
    </location>
</feature>
<feature type="transmembrane region" description="Helical" evidence="7">
    <location>
        <begin position="272"/>
        <end position="292"/>
    </location>
</feature>
<name>A0A9K3GHT1_9EUKA</name>
<dbReference type="PANTHER" id="PTHR21433:SF0">
    <property type="entry name" value="TRANSMEMBRANE PROTEIN 120 HOMOLOG"/>
    <property type="match status" value="1"/>
</dbReference>
<gene>
    <name evidence="8" type="ORF">KIPB_004940</name>
</gene>
<sequence>MSETPVTATPVGVAPAAVAEEGEGETQEIKALKGQHEELVASFQRYQSALKELQSTRASLQSEIKAFKGGLGALPSADQAHPCVEACRSDMTSMQYFLPRAGSRLFRLIFGSMNVRFVQLSERIAYKQEFERYKARFGLVLLVLLPLSLLLANPHLDQAFGIMSVMYYSIIVLRESVLKVNGSRINLWWTAHHILTVAISQTSGVAMRNPAFRSRFRVLTLSLGMLVFGFQQVQTKYQLRRLRLMTALAKTEVMSVTSHETVSFRPDLMARFLLLPILFINVYQMWVGYSMAAYGLTSPWDRDTLCMVASGAGFSIMAIGNLLKSGRAVRRQTSKHQSMVRGKSLARLFDSAKQQ</sequence>
<proteinExistence type="inferred from homology"/>
<evidence type="ECO:0000256" key="5">
    <source>
        <dbReference type="ARBA" id="ARBA00023136"/>
    </source>
</evidence>
<evidence type="ECO:0000256" key="7">
    <source>
        <dbReference type="SAM" id="Phobius"/>
    </source>
</evidence>
<evidence type="ECO:0000256" key="3">
    <source>
        <dbReference type="ARBA" id="ARBA00022692"/>
    </source>
</evidence>
<protein>
    <submittedName>
        <fullName evidence="8">TMPIT-like protein</fullName>
    </submittedName>
</protein>
<reference evidence="8 9" key="1">
    <citation type="journal article" date="2018" name="PLoS ONE">
        <title>The draft genome of Kipferlia bialata reveals reductive genome evolution in fornicate parasites.</title>
        <authorList>
            <person name="Tanifuji G."/>
            <person name="Takabayashi S."/>
            <person name="Kume K."/>
            <person name="Takagi M."/>
            <person name="Nakayama T."/>
            <person name="Kamikawa R."/>
            <person name="Inagaki Y."/>
            <person name="Hashimoto T."/>
        </authorList>
    </citation>
    <scope>NUCLEOTIDE SEQUENCE [LARGE SCALE GENOMIC DNA]</scope>
    <source>
        <strain evidence="8">NY0173</strain>
    </source>
</reference>
<keyword evidence="3 7" id="KW-0812">Transmembrane</keyword>
<feature type="transmembrane region" description="Helical" evidence="7">
    <location>
        <begin position="304"/>
        <end position="323"/>
    </location>
</feature>
<keyword evidence="4 7" id="KW-1133">Transmembrane helix</keyword>
<evidence type="ECO:0000256" key="2">
    <source>
        <dbReference type="ARBA" id="ARBA00009700"/>
    </source>
</evidence>
<dbReference type="AlphaFoldDB" id="A0A9K3GHT1"/>
<evidence type="ECO:0000256" key="6">
    <source>
        <dbReference type="SAM" id="Coils"/>
    </source>
</evidence>
<evidence type="ECO:0000256" key="4">
    <source>
        <dbReference type="ARBA" id="ARBA00022989"/>
    </source>
</evidence>
<evidence type="ECO:0000313" key="9">
    <source>
        <dbReference type="Proteomes" id="UP000265618"/>
    </source>
</evidence>
<comment type="subcellular location">
    <subcellularLocation>
        <location evidence="1">Membrane</location>
        <topology evidence="1">Multi-pass membrane protein</topology>
    </subcellularLocation>
</comment>
<keyword evidence="5 7" id="KW-0472">Membrane</keyword>